<evidence type="ECO:0000313" key="3">
    <source>
        <dbReference type="Proteomes" id="UP001224418"/>
    </source>
</evidence>
<feature type="transmembrane region" description="Helical" evidence="1">
    <location>
        <begin position="470"/>
        <end position="495"/>
    </location>
</feature>
<evidence type="ECO:0000313" key="2">
    <source>
        <dbReference type="EMBL" id="MDQ0480368.1"/>
    </source>
</evidence>
<dbReference type="EMBL" id="JAUSWN010000018">
    <property type="protein sequence ID" value="MDQ0480368.1"/>
    <property type="molecule type" value="Genomic_DNA"/>
</dbReference>
<reference evidence="2 3" key="1">
    <citation type="submission" date="2023-07" db="EMBL/GenBank/DDBJ databases">
        <title>Genomic Encyclopedia of Type Strains, Phase IV (KMG-IV): sequencing the most valuable type-strain genomes for metagenomic binning, comparative biology and taxonomic classification.</title>
        <authorList>
            <person name="Goeker M."/>
        </authorList>
    </citation>
    <scope>NUCLEOTIDE SEQUENCE [LARGE SCALE GENOMIC DNA]</scope>
    <source>
        <strain evidence="2 3">DSM 1400</strain>
    </source>
</reference>
<evidence type="ECO:0000256" key="1">
    <source>
        <dbReference type="SAM" id="Phobius"/>
    </source>
</evidence>
<comment type="caution">
    <text evidence="2">The sequence shown here is derived from an EMBL/GenBank/DDBJ whole genome shotgun (WGS) entry which is preliminary data.</text>
</comment>
<feature type="transmembrane region" description="Helical" evidence="1">
    <location>
        <begin position="404"/>
        <end position="426"/>
    </location>
</feature>
<protein>
    <submittedName>
        <fullName evidence="2">Uncharacterized protein</fullName>
    </submittedName>
</protein>
<dbReference type="RefSeq" id="WP_307356319.1">
    <property type="nucleotide sequence ID" value="NZ_BAAACJ010000031.1"/>
</dbReference>
<feature type="transmembrane region" description="Helical" evidence="1">
    <location>
        <begin position="7"/>
        <end position="27"/>
    </location>
</feature>
<feature type="transmembrane region" description="Helical" evidence="1">
    <location>
        <begin position="438"/>
        <end position="458"/>
    </location>
</feature>
<gene>
    <name evidence="2" type="ORF">QOZ93_002116</name>
</gene>
<sequence length="527" mass="61366">MKKKRGFIKTFLLVILVLYSGINLYNYKINLNIYSKPPSDKWGKGKYIDTLKPNISCRIISEDKNYILAINDKETIKIFKINNLGDVLLKKTIKIETDILNDLTIMKLKNNKFYLQWNSLTLDGAIVKSVFLDKNFNEISKRTEEKLQCSCKMDEGIMIFGYKDKIEVRDLNDNKKYFIKANQPQFLNGKKGKGNDYFIIYRDKDFNIVKVKYTKGKISEPVNVFKLIERTKRTTEAMDIVVNDEMAYLILQESQYKEPINSFGSFNLYTNKSNEFKEIKLDGIIQLSNIVSYKQEDNKIWFLGNGNRITDFNGAYDDIVEFYIDGNKAVFTNAVSKFKSIENFQNGLNDIVVYGEYNAEKDEYDLKFTSCDKEFKNKNNQIKARERKDAFLATLEADAYGTCMILILGAKWLLSSLVVVSCFSIIQHKFKEENLIKIFLGLIGSIIIFKIINIHSVVYSKNWLKMPWPLNNIVIGILMCIFISFIIYGFSYVSYKRYKERSFISSISPYLVVDMILTFTLYVQYIL</sequence>
<dbReference type="Proteomes" id="UP001224418">
    <property type="component" value="Unassembled WGS sequence"/>
</dbReference>
<accession>A0ABU0JW44</accession>
<organism evidence="2 3">
    <name type="scientific">Hathewaya limosa</name>
    <name type="common">Clostridium limosum</name>
    <dbReference type="NCBI Taxonomy" id="1536"/>
    <lineage>
        <taxon>Bacteria</taxon>
        <taxon>Bacillati</taxon>
        <taxon>Bacillota</taxon>
        <taxon>Clostridia</taxon>
        <taxon>Eubacteriales</taxon>
        <taxon>Clostridiaceae</taxon>
        <taxon>Hathewaya</taxon>
    </lineage>
</organism>
<name>A0ABU0JW44_HATLI</name>
<feature type="transmembrane region" description="Helical" evidence="1">
    <location>
        <begin position="507"/>
        <end position="526"/>
    </location>
</feature>
<keyword evidence="1" id="KW-0812">Transmembrane</keyword>
<proteinExistence type="predicted"/>
<keyword evidence="1" id="KW-0472">Membrane</keyword>
<keyword evidence="1" id="KW-1133">Transmembrane helix</keyword>
<keyword evidence="3" id="KW-1185">Reference proteome</keyword>